<dbReference type="EMBL" id="JAUEPR010000068">
    <property type="protein sequence ID" value="KAK0468697.1"/>
    <property type="molecule type" value="Genomic_DNA"/>
</dbReference>
<proteinExistence type="predicted"/>
<dbReference type="Proteomes" id="UP001175227">
    <property type="component" value="Unassembled WGS sequence"/>
</dbReference>
<dbReference type="SUPFAM" id="SSF52540">
    <property type="entry name" value="P-loop containing nucleoside triphosphate hydrolases"/>
    <property type="match status" value="1"/>
</dbReference>
<dbReference type="InterPro" id="IPR011990">
    <property type="entry name" value="TPR-like_helical_dom_sf"/>
</dbReference>
<protein>
    <recommendedName>
        <fullName evidence="6">TPR-like protein</fullName>
    </recommendedName>
</protein>
<dbReference type="PANTHER" id="PTHR45641">
    <property type="entry name" value="TETRATRICOPEPTIDE REPEAT PROTEIN (AFU_ORTHOLOGUE AFUA_6G03870)"/>
    <property type="match status" value="1"/>
</dbReference>
<feature type="region of interest" description="Disordered" evidence="3">
    <location>
        <begin position="1"/>
        <end position="21"/>
    </location>
</feature>
<evidence type="ECO:0000313" key="4">
    <source>
        <dbReference type="EMBL" id="KAK0468697.1"/>
    </source>
</evidence>
<dbReference type="Pfam" id="PF13424">
    <property type="entry name" value="TPR_12"/>
    <property type="match status" value="6"/>
</dbReference>
<gene>
    <name evidence="4" type="ORF">IW261DRAFT_1573548</name>
</gene>
<dbReference type="Gene3D" id="1.25.40.10">
    <property type="entry name" value="Tetratricopeptide repeat domain"/>
    <property type="match status" value="5"/>
</dbReference>
<evidence type="ECO:0000256" key="3">
    <source>
        <dbReference type="SAM" id="MobiDB-lite"/>
    </source>
</evidence>
<reference evidence="4" key="1">
    <citation type="submission" date="2023-06" db="EMBL/GenBank/DDBJ databases">
        <authorList>
            <consortium name="Lawrence Berkeley National Laboratory"/>
            <person name="Ahrendt S."/>
            <person name="Sahu N."/>
            <person name="Indic B."/>
            <person name="Wong-Bajracharya J."/>
            <person name="Merenyi Z."/>
            <person name="Ke H.-M."/>
            <person name="Monk M."/>
            <person name="Kocsube S."/>
            <person name="Drula E."/>
            <person name="Lipzen A."/>
            <person name="Balint B."/>
            <person name="Henrissat B."/>
            <person name="Andreopoulos B."/>
            <person name="Martin F.M."/>
            <person name="Harder C.B."/>
            <person name="Rigling D."/>
            <person name="Ford K.L."/>
            <person name="Foster G.D."/>
            <person name="Pangilinan J."/>
            <person name="Papanicolaou A."/>
            <person name="Barry K."/>
            <person name="LaButti K."/>
            <person name="Viragh M."/>
            <person name="Koriabine M."/>
            <person name="Yan M."/>
            <person name="Riley R."/>
            <person name="Champramary S."/>
            <person name="Plett K.L."/>
            <person name="Tsai I.J."/>
            <person name="Slot J."/>
            <person name="Sipos G."/>
            <person name="Plett J."/>
            <person name="Nagy L.G."/>
            <person name="Grigoriev I.V."/>
        </authorList>
    </citation>
    <scope>NUCLEOTIDE SEQUENCE</scope>
    <source>
        <strain evidence="4">ICMP 16352</strain>
    </source>
</reference>
<evidence type="ECO:0000256" key="1">
    <source>
        <dbReference type="ARBA" id="ARBA00022737"/>
    </source>
</evidence>
<dbReference type="InterPro" id="IPR019734">
    <property type="entry name" value="TPR_rpt"/>
</dbReference>
<accession>A0AA39NN30</accession>
<dbReference type="Gene3D" id="3.40.50.300">
    <property type="entry name" value="P-loop containing nucleotide triphosphate hydrolases"/>
    <property type="match status" value="1"/>
</dbReference>
<dbReference type="InterPro" id="IPR027417">
    <property type="entry name" value="P-loop_NTPase"/>
</dbReference>
<dbReference type="SUPFAM" id="SSF48452">
    <property type="entry name" value="TPR-like"/>
    <property type="match status" value="3"/>
</dbReference>
<name>A0AA39NN30_9AGAR</name>
<evidence type="ECO:0000313" key="5">
    <source>
        <dbReference type="Proteomes" id="UP001175227"/>
    </source>
</evidence>
<keyword evidence="5" id="KW-1185">Reference proteome</keyword>
<keyword evidence="2" id="KW-0802">TPR repeat</keyword>
<dbReference type="Pfam" id="PF13374">
    <property type="entry name" value="TPR_10"/>
    <property type="match status" value="5"/>
</dbReference>
<dbReference type="InterPro" id="IPR036537">
    <property type="entry name" value="Adaptor_Cbl_N_dom_sf"/>
</dbReference>
<evidence type="ECO:0008006" key="6">
    <source>
        <dbReference type="Google" id="ProtNLM"/>
    </source>
</evidence>
<dbReference type="Gene3D" id="1.20.930.20">
    <property type="entry name" value="Adaptor protein Cbl, N-terminal domain"/>
    <property type="match status" value="1"/>
</dbReference>
<comment type="caution">
    <text evidence="4">The sequence shown here is derived from an EMBL/GenBank/DDBJ whole genome shotgun (WGS) entry which is preliminary data.</text>
</comment>
<sequence length="1541" mass="171925">MTSPNETAIAHGNASSSPSLALLSSSTSAQVVGSPSNNAASVKGKSKGKLPKFLPLWRRNRTNTNGNVATTSHSASPVLQSNTSSTMSSPPFASAQIMAMKISSDNNTLAGTSSRNMISNATVIVEIVKSICEVLDKVPYVKGVAGLVGTAIKIFDEVDACKGEWDKVKGNLLKVWDIVLEFRHGQDNSALLPDDVKAAFQELEICLREILDAVIRYENVRKGKLALVRGALKEEAMSCVRHIDMAVKIFQTKVLIGTHVAVEQTRLTGEKTYHGVEKILSTMQEGLALPSSLNLNVLTCPPPSQYFLGRESELQKLSSMLAAPVVTLFSPDSNALSAFVHSFDHPSRFTVIFLDASSIEVLNMGLKVIVHNVKADDSVHQPALLVLENADPSLELGKYLPYSLHNPILITSTNQAVSCFASAQDYKLELFDFIDRQTADSLCWSIEKAFASMLHVVTIVARGGTGKTQLVFRFISENLSRFTYVWFFDATSDATLAADFKKLGKAACVGESVNDIRDFLGRMHEDWLVIFDNADDPNVDLGKYIPQCNHGNVIITSRLTEAHQMASPGFYLNFPDLKQNEAVDLLLKHAHENSDNDNEQLALDIVNALGCQALAVATAGAYIASTATCALSNYLSLFKQKCKQLLNYKIKSFEGYQHTVFSAFQLSFDQLSPSTKLFVQICAFFHHTAIPIELFYRASAFTGNDLWPEEKEQTPLVERLQHFLLLFAHNGSWDDSIDELSHLSLTIYDTNAKALSFHSIFQMCVQETLDDKDIICHIAQLLLARATSSDITDDDYQFGQQLTVHVDTITQNNCVTSFVYNCCGTIFLDAGLWIKAEDIWKKSLLYCEYNLGKYHLETFRSMSNLAWIYQQQGQLEKAEVLGKETLKLCKDVLGEHHTDTLVSMSNLAWIYQQEGQLEKAEVLGKETLKLCKDVLGEHHTDTLVSMSNLAWIYQQEGQLEKAEVLGKETLKLCKEVLGEHHPDTLVSMSNLAWIYQQQGQLEKAEVLGKETLKLHKEVLGEHCPNTLVSMSNLAWIYQQQGQLEKAEVLGKETLKLCKEVLGEYHPDTLVSMSNLAWIYQQQGQLEKAEVLGKETLKLRKEVLGEHHPDILVSMSDLACTYQQQGQLEKAEVLGKETLKLCKEVLGEHHPDTLVSMSNLAWIYQQQGQLEKAEVLGKETLKLHKEVLGEHCPNTLVSMSNLAWIYQQQGQLEKAEVLGKETLKLCKEVLGEYHPDTLVSMSNLAWIYQQQGQLEKAEVLGKETLKLRKEVLGEHHPDILVSMSDLACTYQQQGQLEKAEVLGKETLKLCKEVLGEHHPDTLVSMSNLAWIYQQQGQLEKAEVLGKETLKLHKEVLGEHCPNTLVSMSNLAWIYQQQGQLEKAEVLGKETLKLCKEVLGEYHPDTLVSMSNLAWIYQQKGQLEKAEVLGKETLKLCKEVLGEYHPDTLVSMSNLAWIYQQQGQLEKAEVLGKETLKLHKEVLGEHCPNTLVSMSNLAWIYQQQGQLEKAKVLGKETLKLHKEVLGGYHSDTLASISHLACTY</sequence>
<organism evidence="4 5">
    <name type="scientific">Armillaria novae-zelandiae</name>
    <dbReference type="NCBI Taxonomy" id="153914"/>
    <lineage>
        <taxon>Eukaryota</taxon>
        <taxon>Fungi</taxon>
        <taxon>Dikarya</taxon>
        <taxon>Basidiomycota</taxon>
        <taxon>Agaricomycotina</taxon>
        <taxon>Agaricomycetes</taxon>
        <taxon>Agaricomycetidae</taxon>
        <taxon>Agaricales</taxon>
        <taxon>Marasmiineae</taxon>
        <taxon>Physalacriaceae</taxon>
        <taxon>Armillaria</taxon>
    </lineage>
</organism>
<dbReference type="CDD" id="cd21037">
    <property type="entry name" value="MLKL_NTD"/>
    <property type="match status" value="1"/>
</dbReference>
<dbReference type="PANTHER" id="PTHR45641:SF19">
    <property type="entry name" value="NEPHROCYSTIN-3"/>
    <property type="match status" value="1"/>
</dbReference>
<keyword evidence="1" id="KW-0677">Repeat</keyword>
<dbReference type="InterPro" id="IPR059179">
    <property type="entry name" value="MLKL-like_MCAfunc"/>
</dbReference>
<dbReference type="SMART" id="SM00028">
    <property type="entry name" value="TPR"/>
    <property type="match status" value="17"/>
</dbReference>
<feature type="region of interest" description="Disordered" evidence="3">
    <location>
        <begin position="62"/>
        <end position="85"/>
    </location>
</feature>
<evidence type="ECO:0000256" key="2">
    <source>
        <dbReference type="ARBA" id="ARBA00022803"/>
    </source>
</evidence>
<dbReference type="GO" id="GO:0007166">
    <property type="term" value="P:cell surface receptor signaling pathway"/>
    <property type="evidence" value="ECO:0007669"/>
    <property type="project" value="InterPro"/>
</dbReference>